<dbReference type="EMBL" id="PVTD01000001">
    <property type="protein sequence ID" value="PRY26912.1"/>
    <property type="molecule type" value="Genomic_DNA"/>
</dbReference>
<evidence type="ECO:0000313" key="3">
    <source>
        <dbReference type="Proteomes" id="UP000239480"/>
    </source>
</evidence>
<proteinExistence type="predicted"/>
<dbReference type="AlphaFoldDB" id="A0A2T0S0L7"/>
<feature type="compositionally biased region" description="Basic residues" evidence="1">
    <location>
        <begin position="86"/>
        <end position="98"/>
    </location>
</feature>
<dbReference type="Proteomes" id="UP000239480">
    <property type="component" value="Unassembled WGS sequence"/>
</dbReference>
<keyword evidence="3" id="KW-1185">Reference proteome</keyword>
<evidence type="ECO:0000313" key="2">
    <source>
        <dbReference type="EMBL" id="PRY26912.1"/>
    </source>
</evidence>
<feature type="region of interest" description="Disordered" evidence="1">
    <location>
        <begin position="79"/>
        <end position="98"/>
    </location>
</feature>
<gene>
    <name evidence="2" type="ORF">CLV78_1011017</name>
</gene>
<accession>A0A2T0S0L7</accession>
<sequence length="274" mass="30002">MVEIAAPDVKCLVTLTALRAKERSAIRVDSRPDPERLGFPLLARRWRQAATSGGIAAASGAPTTSARHAAERHGLGCALGRDRHASPKHRRRRKGAKFRRRLHWQLPAPCPAPCPTGPTAGLTPALLSLRGIRISTGWGIGPGHRPIACRCAPGAPAGRDICDCAAPFWTHRHGTADRAAIIPVATIASGVRDFSPMAPILLANVMVNRRKHSDTTRPYAHRAVGNAGALPRLRRRRCMRRKKRYVRLWLRLTTSPGRIARHLPMRPPGCNQRC</sequence>
<name>A0A2T0S0L7_9RHOB</name>
<evidence type="ECO:0000256" key="1">
    <source>
        <dbReference type="SAM" id="MobiDB-lite"/>
    </source>
</evidence>
<comment type="caution">
    <text evidence="2">The sequence shown here is derived from an EMBL/GenBank/DDBJ whole genome shotgun (WGS) entry which is preliminary data.</text>
</comment>
<protein>
    <submittedName>
        <fullName evidence="2">Uncharacterized protein</fullName>
    </submittedName>
</protein>
<organism evidence="2 3">
    <name type="scientific">Aliiruegeria haliotis</name>
    <dbReference type="NCBI Taxonomy" id="1280846"/>
    <lineage>
        <taxon>Bacteria</taxon>
        <taxon>Pseudomonadati</taxon>
        <taxon>Pseudomonadota</taxon>
        <taxon>Alphaproteobacteria</taxon>
        <taxon>Rhodobacterales</taxon>
        <taxon>Roseobacteraceae</taxon>
        <taxon>Aliiruegeria</taxon>
    </lineage>
</organism>
<reference evidence="2 3" key="1">
    <citation type="submission" date="2018-03" db="EMBL/GenBank/DDBJ databases">
        <title>Genomic Encyclopedia of Archaeal and Bacterial Type Strains, Phase II (KMG-II): from individual species to whole genera.</title>
        <authorList>
            <person name="Goeker M."/>
        </authorList>
    </citation>
    <scope>NUCLEOTIDE SEQUENCE [LARGE SCALE GENOMIC DNA]</scope>
    <source>
        <strain evidence="2 3">DSM 29328</strain>
    </source>
</reference>